<reference evidence="2" key="1">
    <citation type="submission" date="2017-11" db="EMBL/GenBank/DDBJ databases">
        <authorList>
            <person name="Kuznetsova I."/>
            <person name="Sazanova A."/>
            <person name="Chirak E."/>
            <person name="Safronova V."/>
            <person name="Willems A."/>
        </authorList>
    </citation>
    <scope>NUCLEOTIDE SEQUENCE [LARGE SCALE GENOMIC DNA]</scope>
    <source>
        <strain evidence="2">STM 196</strain>
    </source>
</reference>
<name>A0A2P7AYD0_9HYPH</name>
<dbReference type="PROSITE" id="PS51257">
    <property type="entry name" value="PROKAR_LIPOPROTEIN"/>
    <property type="match status" value="1"/>
</dbReference>
<dbReference type="EMBL" id="PGGO01000044">
    <property type="protein sequence ID" value="PSH59229.1"/>
    <property type="molecule type" value="Genomic_DNA"/>
</dbReference>
<gene>
    <name evidence="1" type="ORF">CU102_27665</name>
</gene>
<dbReference type="Proteomes" id="UP000241444">
    <property type="component" value="Unassembled WGS sequence"/>
</dbReference>
<protein>
    <submittedName>
        <fullName evidence="1">Uncharacterized protein</fullName>
    </submittedName>
</protein>
<evidence type="ECO:0000313" key="1">
    <source>
        <dbReference type="EMBL" id="PSH59229.1"/>
    </source>
</evidence>
<keyword evidence="2" id="KW-1185">Reference proteome</keyword>
<accession>A0A2P7AYD0</accession>
<dbReference type="AlphaFoldDB" id="A0A2P7AYD0"/>
<organism evidence="1 2">
    <name type="scientific">Phyllobacterium brassicacearum</name>
    <dbReference type="NCBI Taxonomy" id="314235"/>
    <lineage>
        <taxon>Bacteria</taxon>
        <taxon>Pseudomonadati</taxon>
        <taxon>Pseudomonadota</taxon>
        <taxon>Alphaproteobacteria</taxon>
        <taxon>Hyphomicrobiales</taxon>
        <taxon>Phyllobacteriaceae</taxon>
        <taxon>Phyllobacterium</taxon>
    </lineage>
</organism>
<comment type="caution">
    <text evidence="1">The sequence shown here is derived from an EMBL/GenBank/DDBJ whole genome shotgun (WGS) entry which is preliminary data.</text>
</comment>
<evidence type="ECO:0000313" key="2">
    <source>
        <dbReference type="Proteomes" id="UP000241444"/>
    </source>
</evidence>
<proteinExistence type="predicted"/>
<sequence length="86" mass="9441">MRRNGAGLGDRRIHVLLVAAFAACELSGSFRFENGSICAKRSPSIGSLQHFVSLFSAVRNLFVPSRINRSASRIRNHRLPHARPGA</sequence>